<gene>
    <name evidence="1" type="ORF">MNBD_ALPHA06-63</name>
</gene>
<proteinExistence type="predicted"/>
<accession>A0A3B0R6V6</accession>
<name>A0A3B0R6V6_9ZZZZ</name>
<evidence type="ECO:0000313" key="1">
    <source>
        <dbReference type="EMBL" id="VAV87861.1"/>
    </source>
</evidence>
<protein>
    <submittedName>
        <fullName evidence="1">Uncharacterized protein</fullName>
    </submittedName>
</protein>
<dbReference type="AlphaFoldDB" id="A0A3B0R6V6"/>
<sequence>MQQKRPDMNQIIPNTAKFIQTGLASLAVLMMANLVQALADETVTPIQVHVATTQNMAGKGIPIPELVQVSFLASQPQAVPVLLLANPGMAYVMSQPTRKTQIQVEGLSGICTRLSSQTDRAGVLALPMAATKRCQQPRLVVLY</sequence>
<dbReference type="EMBL" id="UOEE01000050">
    <property type="protein sequence ID" value="VAV87861.1"/>
    <property type="molecule type" value="Genomic_DNA"/>
</dbReference>
<organism evidence="1">
    <name type="scientific">hydrothermal vent metagenome</name>
    <dbReference type="NCBI Taxonomy" id="652676"/>
    <lineage>
        <taxon>unclassified sequences</taxon>
        <taxon>metagenomes</taxon>
        <taxon>ecological metagenomes</taxon>
    </lineage>
</organism>
<reference evidence="1" key="1">
    <citation type="submission" date="2018-06" db="EMBL/GenBank/DDBJ databases">
        <authorList>
            <person name="Zhirakovskaya E."/>
        </authorList>
    </citation>
    <scope>NUCLEOTIDE SEQUENCE</scope>
</reference>